<keyword evidence="3" id="KW-0732">Signal</keyword>
<proteinExistence type="predicted"/>
<organism evidence="4 5">
    <name type="scientific">Candidatus Kaiserbacteria bacterium RIFCSPHIGHO2_02_FULL_55_25</name>
    <dbReference type="NCBI Taxonomy" id="1798498"/>
    <lineage>
        <taxon>Bacteria</taxon>
        <taxon>Candidatus Kaiseribacteriota</taxon>
    </lineage>
</organism>
<name>A0A1F6E6E1_9BACT</name>
<protein>
    <recommendedName>
        <fullName evidence="6">Cohesin domain-containing protein</fullName>
    </recommendedName>
</protein>
<comment type="caution">
    <text evidence="4">The sequence shown here is derived from an EMBL/GenBank/DDBJ whole genome shotgun (WGS) entry which is preliminary data.</text>
</comment>
<accession>A0A1F6E6E1</accession>
<evidence type="ECO:0008006" key="6">
    <source>
        <dbReference type="Google" id="ProtNLM"/>
    </source>
</evidence>
<evidence type="ECO:0000256" key="2">
    <source>
        <dbReference type="SAM" id="Phobius"/>
    </source>
</evidence>
<keyword evidence="2" id="KW-0812">Transmembrane</keyword>
<reference evidence="4 5" key="1">
    <citation type="journal article" date="2016" name="Nat. Commun.">
        <title>Thousands of microbial genomes shed light on interconnected biogeochemical processes in an aquifer system.</title>
        <authorList>
            <person name="Anantharaman K."/>
            <person name="Brown C.T."/>
            <person name="Hug L.A."/>
            <person name="Sharon I."/>
            <person name="Castelle C.J."/>
            <person name="Probst A.J."/>
            <person name="Thomas B.C."/>
            <person name="Singh A."/>
            <person name="Wilkins M.J."/>
            <person name="Karaoz U."/>
            <person name="Brodie E.L."/>
            <person name="Williams K.H."/>
            <person name="Hubbard S.S."/>
            <person name="Banfield J.F."/>
        </authorList>
    </citation>
    <scope>NUCLEOTIDE SEQUENCE [LARGE SCALE GENOMIC DNA]</scope>
</reference>
<feature type="chain" id="PRO_5009524084" description="Cohesin domain-containing protein" evidence="3">
    <location>
        <begin position="28"/>
        <end position="328"/>
    </location>
</feature>
<sequence length="328" mass="34146">MIVGHATKATITLFAIAGLALPVFASAATVSGLVSPTQQLLPRGANTCAPLQVQSVNPYIYNNNLDSFDVTITDPSYVSVIGSVGNTGIPLSFMTRRMNADGTLRIHVDIQSTPVNGILPVSLTLLSAPSGKPVCVSVVSFTLTGPAKPVKITPVTTTSVAPEPAPVTNNEETSEEATTSPFVTASPVVGGGLQSSLTKACEAAGPYQLWFILLALFMVVIGLVAFAEPPLGNKGPGVPLAAILVPLVLLLGFWYLAPLCRVAGWIPVVLIVAAAIGLVTAFRDQEMPLVKKAIQLPEAKPPMKQPVTTFEKNSVPAATIITPPPVKK</sequence>
<feature type="region of interest" description="Disordered" evidence="1">
    <location>
        <begin position="159"/>
        <end position="180"/>
    </location>
</feature>
<evidence type="ECO:0000313" key="5">
    <source>
        <dbReference type="Proteomes" id="UP000176914"/>
    </source>
</evidence>
<feature type="transmembrane region" description="Helical" evidence="2">
    <location>
        <begin position="238"/>
        <end position="256"/>
    </location>
</feature>
<dbReference type="EMBL" id="MFLL01000015">
    <property type="protein sequence ID" value="OGG69238.1"/>
    <property type="molecule type" value="Genomic_DNA"/>
</dbReference>
<evidence type="ECO:0000313" key="4">
    <source>
        <dbReference type="EMBL" id="OGG69238.1"/>
    </source>
</evidence>
<dbReference type="Proteomes" id="UP000176914">
    <property type="component" value="Unassembled WGS sequence"/>
</dbReference>
<evidence type="ECO:0000256" key="3">
    <source>
        <dbReference type="SAM" id="SignalP"/>
    </source>
</evidence>
<dbReference type="AlphaFoldDB" id="A0A1F6E6E1"/>
<keyword evidence="2" id="KW-1133">Transmembrane helix</keyword>
<evidence type="ECO:0000256" key="1">
    <source>
        <dbReference type="SAM" id="MobiDB-lite"/>
    </source>
</evidence>
<keyword evidence="2" id="KW-0472">Membrane</keyword>
<feature type="transmembrane region" description="Helical" evidence="2">
    <location>
        <begin position="262"/>
        <end position="282"/>
    </location>
</feature>
<feature type="compositionally biased region" description="Low complexity" evidence="1">
    <location>
        <begin position="168"/>
        <end position="180"/>
    </location>
</feature>
<feature type="transmembrane region" description="Helical" evidence="2">
    <location>
        <begin position="207"/>
        <end position="226"/>
    </location>
</feature>
<feature type="signal peptide" evidence="3">
    <location>
        <begin position="1"/>
        <end position="27"/>
    </location>
</feature>
<gene>
    <name evidence="4" type="ORF">A3C20_03025</name>
</gene>